<proteinExistence type="predicted"/>
<reference evidence="2 3" key="1">
    <citation type="submission" date="2006-02" db="EMBL/GenBank/DDBJ databases">
        <authorList>
            <person name="Pinhassi J."/>
            <person name="Pedros-Alio C."/>
            <person name="Ferriera S."/>
            <person name="Johnson J."/>
            <person name="Kravitz S."/>
            <person name="Halpern A."/>
            <person name="Remington K."/>
            <person name="Beeson K."/>
            <person name="Tran B."/>
            <person name="Rogers Y.-H."/>
            <person name="Friedman R."/>
            <person name="Venter J.C."/>
        </authorList>
    </citation>
    <scope>NUCLEOTIDE SEQUENCE [LARGE SCALE GENOMIC DNA]</scope>
    <source>
        <strain evidence="2 3">MED92</strain>
    </source>
</reference>
<evidence type="ECO:0000313" key="3">
    <source>
        <dbReference type="Proteomes" id="UP000002171"/>
    </source>
</evidence>
<sequence length="29" mass="3390">MKVSKKTQKKKAVTKRKIKKNETEGKEKS</sequence>
<evidence type="ECO:0000313" key="2">
    <source>
        <dbReference type="EMBL" id="EAR62032.1"/>
    </source>
</evidence>
<evidence type="ECO:0000256" key="1">
    <source>
        <dbReference type="SAM" id="MobiDB-lite"/>
    </source>
</evidence>
<gene>
    <name evidence="2" type="ORF">MED92_10014</name>
</gene>
<accession>A0A7U8GT87</accession>
<keyword evidence="3" id="KW-1185">Reference proteome</keyword>
<comment type="caution">
    <text evidence="2">The sequence shown here is derived from an EMBL/GenBank/DDBJ whole genome shotgun (WGS) entry which is preliminary data.</text>
</comment>
<dbReference type="EMBL" id="AAOW01000004">
    <property type="protein sequence ID" value="EAR62032.1"/>
    <property type="molecule type" value="Genomic_DNA"/>
</dbReference>
<feature type="compositionally biased region" description="Basic residues" evidence="1">
    <location>
        <begin position="1"/>
        <end position="19"/>
    </location>
</feature>
<name>A0A7U8GT87_NEPCE</name>
<feature type="compositionally biased region" description="Basic and acidic residues" evidence="1">
    <location>
        <begin position="20"/>
        <end position="29"/>
    </location>
</feature>
<feature type="region of interest" description="Disordered" evidence="1">
    <location>
        <begin position="1"/>
        <end position="29"/>
    </location>
</feature>
<organism evidence="2 3">
    <name type="scientific">Neptuniibacter caesariensis</name>
    <dbReference type="NCBI Taxonomy" id="207954"/>
    <lineage>
        <taxon>Bacteria</taxon>
        <taxon>Pseudomonadati</taxon>
        <taxon>Pseudomonadota</taxon>
        <taxon>Gammaproteobacteria</taxon>
        <taxon>Oceanospirillales</taxon>
        <taxon>Oceanospirillaceae</taxon>
        <taxon>Neptuniibacter</taxon>
    </lineage>
</organism>
<protein>
    <submittedName>
        <fullName evidence="2">Uncharacterized protein</fullName>
    </submittedName>
</protein>
<dbReference type="AlphaFoldDB" id="A0A7U8GT87"/>
<dbReference type="Proteomes" id="UP000002171">
    <property type="component" value="Unassembled WGS sequence"/>
</dbReference>